<feature type="transmembrane region" description="Helical" evidence="2">
    <location>
        <begin position="420"/>
        <end position="440"/>
    </location>
</feature>
<keyword evidence="2" id="KW-0472">Membrane</keyword>
<feature type="transmembrane region" description="Helical" evidence="2">
    <location>
        <begin position="76"/>
        <end position="96"/>
    </location>
</feature>
<feature type="transmembrane region" description="Helical" evidence="2">
    <location>
        <begin position="523"/>
        <end position="543"/>
    </location>
</feature>
<feature type="transmembrane region" description="Helical" evidence="2">
    <location>
        <begin position="140"/>
        <end position="165"/>
    </location>
</feature>
<protein>
    <submittedName>
        <fullName evidence="3">Bacterial low temperature requirement A protein-domain-containing protein</fullName>
    </submittedName>
</protein>
<name>A0AAN6MK51_9PEZI</name>
<feature type="transmembrane region" description="Helical" evidence="2">
    <location>
        <begin position="51"/>
        <end position="70"/>
    </location>
</feature>
<organism evidence="3 4">
    <name type="scientific">Staphylotrichum tortipilum</name>
    <dbReference type="NCBI Taxonomy" id="2831512"/>
    <lineage>
        <taxon>Eukaryota</taxon>
        <taxon>Fungi</taxon>
        <taxon>Dikarya</taxon>
        <taxon>Ascomycota</taxon>
        <taxon>Pezizomycotina</taxon>
        <taxon>Sordariomycetes</taxon>
        <taxon>Sordariomycetidae</taxon>
        <taxon>Sordariales</taxon>
        <taxon>Chaetomiaceae</taxon>
        <taxon>Staphylotrichum</taxon>
    </lineage>
</organism>
<sequence length="670" mass="74116">MPPFRRTKTIHESRAKRRIHTIVPWIQNPLQGVNKEHLVFAPRHEASTSELFFDLFFVANLATFTAYHYIVDHSSLFAYIGFFAIIWVTWFHTVLYDVRFENDSIWSRLCKTVIMIAFVGFALVGSAFSPGTVSGDNTNFRILCYTLVMSRVLFAVQYVVVGIFVGMARRTDIYLPVFINVLVYLIAAGAYAAMIPAFAENKPITQSNGIYSVWWIVMLLESIATIAVSCVWRMLSFKKTHLVERMGLLTLIVIGEGAIGVTKTISRMMGKEGLDPEACGLVLCIVLILIGIWMIYFDNHPHGHFGTIRQQIWSVLHFPIHLAIVGLVEGAQQIALARYVTNGIVKLEKVLLQACSKNHLDGVNLTNQLVYAIKGFALDKKVSSLIFLDEIQVDIWTIGNTTNICGPKETASNVLDLPDAFLSLYYHTAAAMYSALGLSMPVDKDVIAVMIESWKLVYRYFWSAFLILIGCFLVVTILIRTTKVDAFDYMAFFNRSAVIVAAASLLGLSASKDLLYHLMETPFILPVAVILLYLIIILDRVGAWIANRRNRKSGDALTGAHSHDHGGAQGGHDDHEAAADKQGLMASTSPAPHEQHHQLQQQASFVHRESYNPLGGAVMPSYYVPNTPPAYGHPAVSPPPVGGAPGAVTTGYAPGGYMPVQNGHYTGEGY</sequence>
<reference evidence="3" key="1">
    <citation type="journal article" date="2023" name="Mol. Phylogenet. Evol.">
        <title>Genome-scale phylogeny and comparative genomics of the fungal order Sordariales.</title>
        <authorList>
            <person name="Hensen N."/>
            <person name="Bonometti L."/>
            <person name="Westerberg I."/>
            <person name="Brannstrom I.O."/>
            <person name="Guillou S."/>
            <person name="Cros-Aarteil S."/>
            <person name="Calhoun S."/>
            <person name="Haridas S."/>
            <person name="Kuo A."/>
            <person name="Mondo S."/>
            <person name="Pangilinan J."/>
            <person name="Riley R."/>
            <person name="LaButti K."/>
            <person name="Andreopoulos B."/>
            <person name="Lipzen A."/>
            <person name="Chen C."/>
            <person name="Yan M."/>
            <person name="Daum C."/>
            <person name="Ng V."/>
            <person name="Clum A."/>
            <person name="Steindorff A."/>
            <person name="Ohm R.A."/>
            <person name="Martin F."/>
            <person name="Silar P."/>
            <person name="Natvig D.O."/>
            <person name="Lalanne C."/>
            <person name="Gautier V."/>
            <person name="Ament-Velasquez S.L."/>
            <person name="Kruys A."/>
            <person name="Hutchinson M.I."/>
            <person name="Powell A.J."/>
            <person name="Barry K."/>
            <person name="Miller A.N."/>
            <person name="Grigoriev I.V."/>
            <person name="Debuchy R."/>
            <person name="Gladieux P."/>
            <person name="Hiltunen Thoren M."/>
            <person name="Johannesson H."/>
        </authorList>
    </citation>
    <scope>NUCLEOTIDE SEQUENCE</scope>
    <source>
        <strain evidence="3">CBS 103.79</strain>
    </source>
</reference>
<evidence type="ECO:0000313" key="4">
    <source>
        <dbReference type="Proteomes" id="UP001303889"/>
    </source>
</evidence>
<evidence type="ECO:0000256" key="2">
    <source>
        <dbReference type="SAM" id="Phobius"/>
    </source>
</evidence>
<comment type="caution">
    <text evidence="3">The sequence shown here is derived from an EMBL/GenBank/DDBJ whole genome shotgun (WGS) entry which is preliminary data.</text>
</comment>
<gene>
    <name evidence="3" type="ORF">C8A05DRAFT_15551</name>
</gene>
<dbReference type="Pfam" id="PF06772">
    <property type="entry name" value="LtrA"/>
    <property type="match status" value="1"/>
</dbReference>
<keyword evidence="2" id="KW-0812">Transmembrane</keyword>
<dbReference type="AlphaFoldDB" id="A0AAN6MK51"/>
<feature type="compositionally biased region" description="Basic and acidic residues" evidence="1">
    <location>
        <begin position="561"/>
        <end position="575"/>
    </location>
</feature>
<reference evidence="3" key="2">
    <citation type="submission" date="2023-05" db="EMBL/GenBank/DDBJ databases">
        <authorList>
            <consortium name="Lawrence Berkeley National Laboratory"/>
            <person name="Steindorff A."/>
            <person name="Hensen N."/>
            <person name="Bonometti L."/>
            <person name="Westerberg I."/>
            <person name="Brannstrom I.O."/>
            <person name="Guillou S."/>
            <person name="Cros-Aarteil S."/>
            <person name="Calhoun S."/>
            <person name="Haridas S."/>
            <person name="Kuo A."/>
            <person name="Mondo S."/>
            <person name="Pangilinan J."/>
            <person name="Riley R."/>
            <person name="Labutti K."/>
            <person name="Andreopoulos B."/>
            <person name="Lipzen A."/>
            <person name="Chen C."/>
            <person name="Yanf M."/>
            <person name="Daum C."/>
            <person name="Ng V."/>
            <person name="Clum A."/>
            <person name="Ohm R."/>
            <person name="Martin F."/>
            <person name="Silar P."/>
            <person name="Natvig D."/>
            <person name="Lalanne C."/>
            <person name="Gautier V."/>
            <person name="Ament-Velasquez S.L."/>
            <person name="Kruys A."/>
            <person name="Hutchinson M.I."/>
            <person name="Powell A.J."/>
            <person name="Barry K."/>
            <person name="Miller A.N."/>
            <person name="Grigoriev I.V."/>
            <person name="Debuchy R."/>
            <person name="Gladieux P."/>
            <person name="Thoren M.H."/>
            <person name="Johannesson H."/>
        </authorList>
    </citation>
    <scope>NUCLEOTIDE SEQUENCE</scope>
    <source>
        <strain evidence="3">CBS 103.79</strain>
    </source>
</reference>
<evidence type="ECO:0000313" key="3">
    <source>
        <dbReference type="EMBL" id="KAK3902395.1"/>
    </source>
</evidence>
<feature type="transmembrane region" description="Helical" evidence="2">
    <location>
        <begin position="177"/>
        <end position="199"/>
    </location>
</feature>
<dbReference type="EMBL" id="MU855513">
    <property type="protein sequence ID" value="KAK3902395.1"/>
    <property type="molecule type" value="Genomic_DNA"/>
</dbReference>
<keyword evidence="4" id="KW-1185">Reference proteome</keyword>
<feature type="transmembrane region" description="Helical" evidence="2">
    <location>
        <begin position="460"/>
        <end position="479"/>
    </location>
</feature>
<proteinExistence type="predicted"/>
<accession>A0AAN6MK51</accession>
<feature type="transmembrane region" description="Helical" evidence="2">
    <location>
        <begin position="491"/>
        <end position="511"/>
    </location>
</feature>
<feature type="transmembrane region" description="Helical" evidence="2">
    <location>
        <begin position="278"/>
        <end position="297"/>
    </location>
</feature>
<keyword evidence="2" id="KW-1133">Transmembrane helix</keyword>
<dbReference type="PANTHER" id="PTHR42101">
    <property type="entry name" value="CHROMOSOME 16, WHOLE GENOME SHOTGUN SEQUENCE"/>
    <property type="match status" value="1"/>
</dbReference>
<feature type="transmembrane region" description="Helical" evidence="2">
    <location>
        <begin position="211"/>
        <end position="235"/>
    </location>
</feature>
<evidence type="ECO:0000256" key="1">
    <source>
        <dbReference type="SAM" id="MobiDB-lite"/>
    </source>
</evidence>
<feature type="transmembrane region" description="Helical" evidence="2">
    <location>
        <begin position="108"/>
        <end position="128"/>
    </location>
</feature>
<feature type="region of interest" description="Disordered" evidence="1">
    <location>
        <begin position="555"/>
        <end position="575"/>
    </location>
</feature>
<dbReference type="Proteomes" id="UP001303889">
    <property type="component" value="Unassembled WGS sequence"/>
</dbReference>
<dbReference type="InterPro" id="IPR010640">
    <property type="entry name" value="Low_temperature_requirement_A"/>
</dbReference>
<dbReference type="PANTHER" id="PTHR42101:SF1">
    <property type="entry name" value="LOW TEMPERATURE REQUIREMENT A"/>
    <property type="match status" value="1"/>
</dbReference>